<comment type="caution">
    <text evidence="1">The sequence shown here is derived from an EMBL/GenBank/DDBJ whole genome shotgun (WGS) entry which is preliminary data.</text>
</comment>
<reference evidence="1" key="1">
    <citation type="submission" date="2019-12" db="EMBL/GenBank/DDBJ databases">
        <title>Genome sequencing and annotation of Brassica cretica.</title>
        <authorList>
            <person name="Studholme D.J."/>
            <person name="Sarris P."/>
        </authorList>
    </citation>
    <scope>NUCLEOTIDE SEQUENCE</scope>
    <source>
        <strain evidence="1">PFS-109/04</strain>
        <tissue evidence="1">Leaf</tissue>
    </source>
</reference>
<evidence type="ECO:0000313" key="1">
    <source>
        <dbReference type="EMBL" id="KAF3552848.1"/>
    </source>
</evidence>
<sequence>MNFGWRTGWIEGSHKGCGKPPIFQTPMVLDMTHKTTKLRAVGISTCAGRSVRAAGRFDRKICVPAWPKSSESLRILALEKYPKEKSIIGSSKEARSTVRWPVHATSSGMASSVVWSWFQLKFHYGRTRIDPVHGSVSLSGTVGRVDLG</sequence>
<evidence type="ECO:0000313" key="2">
    <source>
        <dbReference type="Proteomes" id="UP000712600"/>
    </source>
</evidence>
<gene>
    <name evidence="1" type="ORF">F2Q69_00013675</name>
</gene>
<dbReference type="AlphaFoldDB" id="A0A8S9QNR6"/>
<accession>A0A8S9QNR6</accession>
<proteinExistence type="predicted"/>
<protein>
    <submittedName>
        <fullName evidence="1">Uncharacterized protein</fullName>
    </submittedName>
</protein>
<organism evidence="1 2">
    <name type="scientific">Brassica cretica</name>
    <name type="common">Mustard</name>
    <dbReference type="NCBI Taxonomy" id="69181"/>
    <lineage>
        <taxon>Eukaryota</taxon>
        <taxon>Viridiplantae</taxon>
        <taxon>Streptophyta</taxon>
        <taxon>Embryophyta</taxon>
        <taxon>Tracheophyta</taxon>
        <taxon>Spermatophyta</taxon>
        <taxon>Magnoliopsida</taxon>
        <taxon>eudicotyledons</taxon>
        <taxon>Gunneridae</taxon>
        <taxon>Pentapetalae</taxon>
        <taxon>rosids</taxon>
        <taxon>malvids</taxon>
        <taxon>Brassicales</taxon>
        <taxon>Brassicaceae</taxon>
        <taxon>Brassiceae</taxon>
        <taxon>Brassica</taxon>
    </lineage>
</organism>
<name>A0A8S9QNR6_BRACR</name>
<dbReference type="Proteomes" id="UP000712600">
    <property type="component" value="Unassembled WGS sequence"/>
</dbReference>
<dbReference type="EMBL" id="QGKX02000996">
    <property type="protein sequence ID" value="KAF3552848.1"/>
    <property type="molecule type" value="Genomic_DNA"/>
</dbReference>